<feature type="region of interest" description="Disordered" evidence="1">
    <location>
        <begin position="149"/>
        <end position="168"/>
    </location>
</feature>
<dbReference type="OrthoDB" id="3562657at2759"/>
<accession>A0A9P6G732</accession>
<feature type="compositionally biased region" description="Polar residues" evidence="1">
    <location>
        <begin position="440"/>
        <end position="465"/>
    </location>
</feature>
<feature type="region of interest" description="Disordered" evidence="1">
    <location>
        <begin position="221"/>
        <end position="474"/>
    </location>
</feature>
<comment type="caution">
    <text evidence="2">The sequence shown here is derived from an EMBL/GenBank/DDBJ whole genome shotgun (WGS) entry which is preliminary data.</text>
</comment>
<dbReference type="EMBL" id="WJXW01000015">
    <property type="protein sequence ID" value="KAF9729811.1"/>
    <property type="molecule type" value="Genomic_DNA"/>
</dbReference>
<feature type="region of interest" description="Disordered" evidence="1">
    <location>
        <begin position="495"/>
        <end position="526"/>
    </location>
</feature>
<dbReference type="AlphaFoldDB" id="A0A9P6G732"/>
<feature type="compositionally biased region" description="Polar residues" evidence="1">
    <location>
        <begin position="112"/>
        <end position="129"/>
    </location>
</feature>
<feature type="region of interest" description="Disordered" evidence="1">
    <location>
        <begin position="578"/>
        <end position="616"/>
    </location>
</feature>
<evidence type="ECO:0000313" key="2">
    <source>
        <dbReference type="EMBL" id="KAF9729811.1"/>
    </source>
</evidence>
<gene>
    <name evidence="2" type="ORF">PMIN01_11744</name>
</gene>
<reference evidence="2" key="1">
    <citation type="journal article" date="2020" name="Mol. Plant Microbe Interact.">
        <title>Genome Sequence of the Biocontrol Agent Coniothyrium minitans strain Conio (IMI 134523).</title>
        <authorList>
            <person name="Patel D."/>
            <person name="Shittu T.A."/>
            <person name="Baroncelli R."/>
            <person name="Muthumeenakshi S."/>
            <person name="Osborne T.H."/>
            <person name="Janganan T.K."/>
            <person name="Sreenivasaprasad S."/>
        </authorList>
    </citation>
    <scope>NUCLEOTIDE SEQUENCE</scope>
    <source>
        <strain evidence="2">Conio</strain>
    </source>
</reference>
<keyword evidence="3" id="KW-1185">Reference proteome</keyword>
<name>A0A9P6G732_9PLEO</name>
<sequence>MGTAEHSRTGIDCRDGEERLQVDDDVAMLDWNASQYTHHEAADAPNSAGYVGAFRGASELENPERDQFGEQSLDEGQFHLAMIRLLSGTSRDFPLVVEGDAAEERHSATGVEPSNVTDSQEGGQPTSTGNEEDIAVQHSDLDTDEVRTLSTEEIESARPNSPLAQDELLFGDVDVTDRPSATRKRTHSEALDVMPELELEDTRSTKRRKLAELLAESLGRIQVPTPRSTPLQVPSGGDFHSRTSTEPSSGPLDHGSKCDGAGTPRSSASDLHTGDDVSDGAPSRSTGEALMHSSRGPVSRSEEIPGEHYVSPDSERIGENREGSGGEHGESHDESNWDDVLLPRTSAKASRRRERSNRPLEGKRHSPPRTILGRRGSSTMPRASRQIAPSVVGPEDVGRRKRRKAVRKTGNARLDLAPAPEPMPLSVTSSGSLSRCGASNERSPSPLDSGSPITGPGNQFSSLQNLEKGGDDGAHTCRIADELLQSPRQSVTYIEGRKSDQDILPGSETPAAYGTDRGSGDEVEEGHFGERGRVDVFDRSLQETAQQSKYRGHRKVRSPSRPSLRCFRRTRTPASTLPSIVSPRIHQPSMPRTGSAFQTCSPQRHSPESKASGSHNRMGAKMAYQITDLTHIQVPKGSSVVTMNVRCTESNLPLYPIALHHGLFGSEGKVIRMTQLSPDSWMLVGYRSEDMAPSACSRKNPTLLNIGRASISLGGSASDDNDGSSEKVEDEVCEDHVARTRALWLESDEMRLLSLKDVQRMKWEDVLKCFLERTPGAVKARYYASRKKDLRGLSWSPVGIPHYAKKQSRPF</sequence>
<feature type="compositionally biased region" description="Basic and acidic residues" evidence="1">
    <location>
        <begin position="313"/>
        <end position="335"/>
    </location>
</feature>
<feature type="region of interest" description="Disordered" evidence="1">
    <location>
        <begin position="103"/>
        <end position="142"/>
    </location>
</feature>
<organism evidence="2 3">
    <name type="scientific">Paraphaeosphaeria minitans</name>
    <dbReference type="NCBI Taxonomy" id="565426"/>
    <lineage>
        <taxon>Eukaryota</taxon>
        <taxon>Fungi</taxon>
        <taxon>Dikarya</taxon>
        <taxon>Ascomycota</taxon>
        <taxon>Pezizomycotina</taxon>
        <taxon>Dothideomycetes</taxon>
        <taxon>Pleosporomycetidae</taxon>
        <taxon>Pleosporales</taxon>
        <taxon>Massarineae</taxon>
        <taxon>Didymosphaeriaceae</taxon>
        <taxon>Paraphaeosphaeria</taxon>
    </lineage>
</organism>
<evidence type="ECO:0000256" key="1">
    <source>
        <dbReference type="SAM" id="MobiDB-lite"/>
    </source>
</evidence>
<protein>
    <recommendedName>
        <fullName evidence="4">Myb-like domain-containing protein</fullName>
    </recommendedName>
</protein>
<proteinExistence type="predicted"/>
<feature type="compositionally biased region" description="Polar residues" evidence="1">
    <location>
        <begin position="590"/>
        <end position="615"/>
    </location>
</feature>
<dbReference type="Proteomes" id="UP000756921">
    <property type="component" value="Unassembled WGS sequence"/>
</dbReference>
<evidence type="ECO:0000313" key="3">
    <source>
        <dbReference type="Proteomes" id="UP000756921"/>
    </source>
</evidence>
<evidence type="ECO:0008006" key="4">
    <source>
        <dbReference type="Google" id="ProtNLM"/>
    </source>
</evidence>